<comment type="caution">
    <text evidence="1">The sequence shown here is derived from an EMBL/GenBank/DDBJ whole genome shotgun (WGS) entry which is preliminary data.</text>
</comment>
<reference evidence="1" key="1">
    <citation type="submission" date="2018-08" db="EMBL/GenBank/DDBJ databases">
        <title>Identification of Burkholderia cepacia strains that express a Burkholderia pseudomallei-like capsular polysaccharide.</title>
        <authorList>
            <person name="Burtnick M.N."/>
            <person name="Vongsouvath M."/>
            <person name="Newton P."/>
            <person name="Wuthiekanun V."/>
            <person name="Limmathurotsakul D."/>
            <person name="Brett P.J."/>
            <person name="Chantratita N."/>
            <person name="Dance D.A."/>
        </authorList>
    </citation>
    <scope>NUCLEOTIDE SEQUENCE</scope>
    <source>
        <strain evidence="1">SBXCC001</strain>
    </source>
</reference>
<dbReference type="AlphaFoldDB" id="A0AAW9CZL1"/>
<evidence type="ECO:0000313" key="2">
    <source>
        <dbReference type="Proteomes" id="UP001272137"/>
    </source>
</evidence>
<organism evidence="1 2">
    <name type="scientific">Burkholderia thailandensis</name>
    <dbReference type="NCBI Taxonomy" id="57975"/>
    <lineage>
        <taxon>Bacteria</taxon>
        <taxon>Pseudomonadati</taxon>
        <taxon>Pseudomonadota</taxon>
        <taxon>Betaproteobacteria</taxon>
        <taxon>Burkholderiales</taxon>
        <taxon>Burkholderiaceae</taxon>
        <taxon>Burkholderia</taxon>
        <taxon>pseudomallei group</taxon>
    </lineage>
</organism>
<dbReference type="EMBL" id="QXCT01000002">
    <property type="protein sequence ID" value="MDW9256343.1"/>
    <property type="molecule type" value="Genomic_DNA"/>
</dbReference>
<name>A0AAW9CZL1_BURTH</name>
<proteinExistence type="predicted"/>
<gene>
    <name evidence="1" type="ORF">C7S16_0542</name>
</gene>
<evidence type="ECO:0000313" key="1">
    <source>
        <dbReference type="EMBL" id="MDW9256343.1"/>
    </source>
</evidence>
<accession>A0AAW9CZL1</accession>
<dbReference type="Proteomes" id="UP001272137">
    <property type="component" value="Unassembled WGS sequence"/>
</dbReference>
<sequence>MAMFARPRRAFRPPLARCAALRETRARRLAFSLDERPVGNYFSTSGRSRASRDITFR</sequence>
<protein>
    <submittedName>
        <fullName evidence="1">Uncharacterized protein</fullName>
    </submittedName>
</protein>